<dbReference type="Proteomes" id="UP001152607">
    <property type="component" value="Unassembled WGS sequence"/>
</dbReference>
<evidence type="ECO:0000313" key="3">
    <source>
        <dbReference type="Proteomes" id="UP001152607"/>
    </source>
</evidence>
<dbReference type="AlphaFoldDB" id="A0A9W4UMM8"/>
<organism evidence="2 3">
    <name type="scientific">Periconia digitata</name>
    <dbReference type="NCBI Taxonomy" id="1303443"/>
    <lineage>
        <taxon>Eukaryota</taxon>
        <taxon>Fungi</taxon>
        <taxon>Dikarya</taxon>
        <taxon>Ascomycota</taxon>
        <taxon>Pezizomycotina</taxon>
        <taxon>Dothideomycetes</taxon>
        <taxon>Pleosporomycetidae</taxon>
        <taxon>Pleosporales</taxon>
        <taxon>Massarineae</taxon>
        <taxon>Periconiaceae</taxon>
        <taxon>Periconia</taxon>
    </lineage>
</organism>
<accession>A0A9W4UMM8</accession>
<name>A0A9W4UMM8_9PLEO</name>
<feature type="compositionally biased region" description="Basic residues" evidence="1">
    <location>
        <begin position="34"/>
        <end position="45"/>
    </location>
</feature>
<evidence type="ECO:0000313" key="2">
    <source>
        <dbReference type="EMBL" id="CAI6339503.1"/>
    </source>
</evidence>
<comment type="caution">
    <text evidence="2">The sequence shown here is derived from an EMBL/GenBank/DDBJ whole genome shotgun (WGS) entry which is preliminary data.</text>
</comment>
<keyword evidence="3" id="KW-1185">Reference proteome</keyword>
<evidence type="ECO:0000256" key="1">
    <source>
        <dbReference type="SAM" id="MobiDB-lite"/>
    </source>
</evidence>
<feature type="compositionally biased region" description="Basic and acidic residues" evidence="1">
    <location>
        <begin position="54"/>
        <end position="71"/>
    </location>
</feature>
<feature type="region of interest" description="Disordered" evidence="1">
    <location>
        <begin position="34"/>
        <end position="71"/>
    </location>
</feature>
<proteinExistence type="predicted"/>
<dbReference type="EMBL" id="CAOQHR010000009">
    <property type="protein sequence ID" value="CAI6339503.1"/>
    <property type="molecule type" value="Genomic_DNA"/>
</dbReference>
<protein>
    <submittedName>
        <fullName evidence="2">Uncharacterized protein</fullName>
    </submittedName>
</protein>
<reference evidence="2" key="1">
    <citation type="submission" date="2023-01" db="EMBL/GenBank/DDBJ databases">
        <authorList>
            <person name="Van Ghelder C."/>
            <person name="Rancurel C."/>
        </authorList>
    </citation>
    <scope>NUCLEOTIDE SEQUENCE</scope>
    <source>
        <strain evidence="2">CNCM I-4278</strain>
    </source>
</reference>
<gene>
    <name evidence="2" type="ORF">PDIGIT_LOCUS12663</name>
</gene>
<sequence>MSFVVHCMPQPSHWVYNQFYFFNSIASCIGLRHRTTRPSSHRSQTRTHVGAQRRPPDKWRTIDDGRKKTGS</sequence>